<evidence type="ECO:0000313" key="7">
    <source>
        <dbReference type="Proteomes" id="UP000014523"/>
    </source>
</evidence>
<evidence type="ECO:0000256" key="2">
    <source>
        <dbReference type="ARBA" id="ARBA00023015"/>
    </source>
</evidence>
<evidence type="ECO:0000256" key="3">
    <source>
        <dbReference type="ARBA" id="ARBA00023125"/>
    </source>
</evidence>
<feature type="domain" description="HTH lysR-type" evidence="5">
    <location>
        <begin position="1"/>
        <end position="61"/>
    </location>
</feature>
<sequence length="313" mass="35635">MEINRIGDISAFVASVRYGSYTLAAKHLGLSRSAIGKSIVRLEEQMKVRLLNRTTRSLSLTDEGQILFDYCQQILEGLEDLEEVDHVMASRRLEPIGTLKITAPHSLGNRYILPILDTFLKKWPGLKADISFTDRFVDIIEEGFDIGIRVGEPKDDSRLLTRTIAWQKMQTCASPQYIKLHGSPQTPEDLAKFDTIFLNGSNNRRSWKFKTDSGIYVFEGPEKMKIDSSDAILASAVSGFGIIQLPTYITQESIDQLQLIPLLEKYTVEPEPIRIIYPSKKHLSPRIRMFIDYLVEQWTVLPPWERIDSGTKT</sequence>
<dbReference type="Proteomes" id="UP000014523">
    <property type="component" value="Unassembled WGS sequence"/>
</dbReference>
<dbReference type="AlphaFoldDB" id="A0A829HGU5"/>
<dbReference type="InterPro" id="IPR036390">
    <property type="entry name" value="WH_DNA-bd_sf"/>
</dbReference>
<dbReference type="GO" id="GO:0006351">
    <property type="term" value="P:DNA-templated transcription"/>
    <property type="evidence" value="ECO:0007669"/>
    <property type="project" value="TreeGrafter"/>
</dbReference>
<evidence type="ECO:0000256" key="1">
    <source>
        <dbReference type="ARBA" id="ARBA00009437"/>
    </source>
</evidence>
<evidence type="ECO:0000313" key="6">
    <source>
        <dbReference type="EMBL" id="EPF80086.1"/>
    </source>
</evidence>
<evidence type="ECO:0000256" key="4">
    <source>
        <dbReference type="ARBA" id="ARBA00023163"/>
    </source>
</evidence>
<dbReference type="FunFam" id="1.10.10.10:FF:000001">
    <property type="entry name" value="LysR family transcriptional regulator"/>
    <property type="match status" value="1"/>
</dbReference>
<dbReference type="InterPro" id="IPR036388">
    <property type="entry name" value="WH-like_DNA-bd_sf"/>
</dbReference>
<accession>A0A829HGU5</accession>
<dbReference type="Pfam" id="PF00126">
    <property type="entry name" value="HTH_1"/>
    <property type="match status" value="1"/>
</dbReference>
<dbReference type="Pfam" id="PF03466">
    <property type="entry name" value="LysR_substrate"/>
    <property type="match status" value="1"/>
</dbReference>
<gene>
    <name evidence="6" type="ORF">F957_02468</name>
</gene>
<keyword evidence="2" id="KW-0805">Transcription regulation</keyword>
<dbReference type="PANTHER" id="PTHR30537:SF58">
    <property type="entry name" value="HTH-TYPE TRANSCRIPTIONAL REGULATOR PERR"/>
    <property type="match status" value="1"/>
</dbReference>
<keyword evidence="4" id="KW-0804">Transcription</keyword>
<comment type="similarity">
    <text evidence="1">Belongs to the LysR transcriptional regulatory family.</text>
</comment>
<dbReference type="Gene3D" id="3.40.190.290">
    <property type="match status" value="1"/>
</dbReference>
<dbReference type="SUPFAM" id="SSF53850">
    <property type="entry name" value="Periplasmic binding protein-like II"/>
    <property type="match status" value="1"/>
</dbReference>
<dbReference type="EMBL" id="ATGG01000018">
    <property type="protein sequence ID" value="EPF80086.1"/>
    <property type="molecule type" value="Genomic_DNA"/>
</dbReference>
<reference evidence="6 7" key="1">
    <citation type="submission" date="2013-06" db="EMBL/GenBank/DDBJ databases">
        <title>The Genome Sequence of Acinetobacter gyllenbergii CIP 110306.</title>
        <authorList>
            <consortium name="The Broad Institute Genome Sequencing Platform"/>
            <consortium name="The Broad Institute Genome Sequencing Center for Infectious Disease"/>
            <person name="Cerqueira G."/>
            <person name="Feldgarden M."/>
            <person name="Courvalin P."/>
            <person name="Perichon B."/>
            <person name="Grillot-Courvalin C."/>
            <person name="Clermont D."/>
            <person name="Rocha E."/>
            <person name="Yoon E.-J."/>
            <person name="Nemec A."/>
            <person name="Young S.K."/>
            <person name="Zeng Q."/>
            <person name="Gargeya S."/>
            <person name="Fitzgerald M."/>
            <person name="Abouelleil A."/>
            <person name="Alvarado L."/>
            <person name="Berlin A.M."/>
            <person name="Chapman S.B."/>
            <person name="Dewar J."/>
            <person name="Goldberg J."/>
            <person name="Griggs A."/>
            <person name="Gujja S."/>
            <person name="Hansen M."/>
            <person name="Howarth C."/>
            <person name="Imamovic A."/>
            <person name="Larimer J."/>
            <person name="McCowan C."/>
            <person name="Murphy C."/>
            <person name="Pearson M."/>
            <person name="Priest M."/>
            <person name="Roberts A."/>
            <person name="Saif S."/>
            <person name="Shea T."/>
            <person name="Sykes S."/>
            <person name="Wortman J."/>
            <person name="Nusbaum C."/>
            <person name="Birren B."/>
        </authorList>
    </citation>
    <scope>NUCLEOTIDE SEQUENCE [LARGE SCALE GENOMIC DNA]</scope>
    <source>
        <strain evidence="6 7">CIP 110306</strain>
    </source>
</reference>
<organism evidence="6 7">
    <name type="scientific">Acinetobacter gyllenbergii CIP 110306 = MTCC 11365</name>
    <dbReference type="NCBI Taxonomy" id="1217657"/>
    <lineage>
        <taxon>Bacteria</taxon>
        <taxon>Pseudomonadati</taxon>
        <taxon>Pseudomonadota</taxon>
        <taxon>Gammaproteobacteria</taxon>
        <taxon>Moraxellales</taxon>
        <taxon>Moraxellaceae</taxon>
        <taxon>Acinetobacter</taxon>
    </lineage>
</organism>
<dbReference type="PANTHER" id="PTHR30537">
    <property type="entry name" value="HTH-TYPE TRANSCRIPTIONAL REGULATOR"/>
    <property type="match status" value="1"/>
</dbReference>
<evidence type="ECO:0000259" key="5">
    <source>
        <dbReference type="PROSITE" id="PS50931"/>
    </source>
</evidence>
<dbReference type="InterPro" id="IPR005119">
    <property type="entry name" value="LysR_subst-bd"/>
</dbReference>
<proteinExistence type="inferred from homology"/>
<dbReference type="GO" id="GO:0003700">
    <property type="term" value="F:DNA-binding transcription factor activity"/>
    <property type="evidence" value="ECO:0007669"/>
    <property type="project" value="InterPro"/>
</dbReference>
<name>A0A829HGU5_9GAMM</name>
<keyword evidence="7" id="KW-1185">Reference proteome</keyword>
<dbReference type="CDD" id="cd08422">
    <property type="entry name" value="PBP2_CrgA_like"/>
    <property type="match status" value="1"/>
</dbReference>
<comment type="caution">
    <text evidence="6">The sequence shown here is derived from an EMBL/GenBank/DDBJ whole genome shotgun (WGS) entry which is preliminary data.</text>
</comment>
<dbReference type="SUPFAM" id="SSF46785">
    <property type="entry name" value="Winged helix' DNA-binding domain"/>
    <property type="match status" value="1"/>
</dbReference>
<dbReference type="InterPro" id="IPR058163">
    <property type="entry name" value="LysR-type_TF_proteobact-type"/>
</dbReference>
<dbReference type="InterPro" id="IPR000847">
    <property type="entry name" value="LysR_HTH_N"/>
</dbReference>
<keyword evidence="3" id="KW-0238">DNA-binding</keyword>
<dbReference type="PROSITE" id="PS50931">
    <property type="entry name" value="HTH_LYSR"/>
    <property type="match status" value="1"/>
</dbReference>
<dbReference type="GO" id="GO:0043565">
    <property type="term" value="F:sequence-specific DNA binding"/>
    <property type="evidence" value="ECO:0007669"/>
    <property type="project" value="TreeGrafter"/>
</dbReference>
<dbReference type="Gene3D" id="1.10.10.10">
    <property type="entry name" value="Winged helix-like DNA-binding domain superfamily/Winged helix DNA-binding domain"/>
    <property type="match status" value="1"/>
</dbReference>
<protein>
    <recommendedName>
        <fullName evidence="5">HTH lysR-type domain-containing protein</fullName>
    </recommendedName>
</protein>
<dbReference type="RefSeq" id="WP_016541976.1">
    <property type="nucleotide sequence ID" value="NZ_ASQH01000013.1"/>
</dbReference>